<dbReference type="PROSITE" id="PS51786">
    <property type="entry name" value="LON_PROTEOLYTIC"/>
    <property type="match status" value="1"/>
</dbReference>
<dbReference type="InterPro" id="IPR027065">
    <property type="entry name" value="Lon_Prtase"/>
</dbReference>
<dbReference type="AlphaFoldDB" id="A0A4D9CQU2"/>
<keyword evidence="4 10" id="KW-0547">Nucleotide-binding</keyword>
<dbReference type="InterPro" id="IPR046336">
    <property type="entry name" value="Lon_prtase_N_sf"/>
</dbReference>
<dbReference type="Gene3D" id="1.20.5.5270">
    <property type="match status" value="1"/>
</dbReference>
<evidence type="ECO:0000256" key="11">
    <source>
        <dbReference type="RuleBase" id="RU000592"/>
    </source>
</evidence>
<dbReference type="InterPro" id="IPR008268">
    <property type="entry name" value="Peptidase_S16_AS"/>
</dbReference>
<evidence type="ECO:0000256" key="4">
    <source>
        <dbReference type="ARBA" id="ARBA00022741"/>
    </source>
</evidence>
<dbReference type="EMBL" id="SDOX01000122">
    <property type="protein sequence ID" value="TFJ81542.1"/>
    <property type="molecule type" value="Genomic_DNA"/>
</dbReference>
<comment type="subcellular location">
    <subcellularLocation>
        <location evidence="1">Plastid</location>
    </subcellularLocation>
</comment>
<feature type="region of interest" description="Disordered" evidence="12">
    <location>
        <begin position="923"/>
        <end position="1031"/>
    </location>
</feature>
<feature type="compositionally biased region" description="Basic and acidic residues" evidence="12">
    <location>
        <begin position="953"/>
        <end position="971"/>
    </location>
</feature>
<feature type="active site" evidence="9">
    <location>
        <position position="865"/>
    </location>
</feature>
<evidence type="ECO:0000259" key="13">
    <source>
        <dbReference type="PROSITE" id="PS51786"/>
    </source>
</evidence>
<keyword evidence="2" id="KW-0963">Cytoplasm</keyword>
<feature type="region of interest" description="Disordered" evidence="12">
    <location>
        <begin position="90"/>
        <end position="112"/>
    </location>
</feature>
<evidence type="ECO:0000256" key="1">
    <source>
        <dbReference type="ARBA" id="ARBA00004474"/>
    </source>
</evidence>
<evidence type="ECO:0000256" key="7">
    <source>
        <dbReference type="ARBA" id="ARBA00022840"/>
    </source>
</evidence>
<dbReference type="InterPro" id="IPR020568">
    <property type="entry name" value="Ribosomal_Su5_D2-typ_SF"/>
</dbReference>
<evidence type="ECO:0000256" key="12">
    <source>
        <dbReference type="SAM" id="MobiDB-lite"/>
    </source>
</evidence>
<dbReference type="InterPro" id="IPR027417">
    <property type="entry name" value="P-loop_NTPase"/>
</dbReference>
<feature type="region of interest" description="Disordered" evidence="12">
    <location>
        <begin position="765"/>
        <end position="789"/>
    </location>
</feature>
<dbReference type="PROSITE" id="PS01046">
    <property type="entry name" value="LON_SER"/>
    <property type="match status" value="1"/>
</dbReference>
<dbReference type="PROSITE" id="PS51787">
    <property type="entry name" value="LON_N"/>
    <property type="match status" value="1"/>
</dbReference>
<sequence length="1031" mass="111525">MPENNSNINNDDSTQITGALPLPSTLPLLVIRNRVLFPGGLLRLSVGKPRSVRLIEDFLVSQKRPLQPQHHSSPLRGGFIAVAALIPGASESREGGGGGGREGRREGGKEGGKGLLALTPYFIVRVRSLGEEGSLADSRVKALAINLRDATQELHKALRARATGALDVTGNGSSSNKNALDGATGVTKSQSQPFLPSAREVAESIQNASPSALADELVTHLNVPLEAKQRLLEEPRLEARLRGALELIREQVEIIRLSSKISNEVEDRLSTRQREYYLRQQLKTIKEQLGEEEDGSEEDDMTELANRLKAKPLPRDVRVAAEKELRRLKRMQPSQPEHSVVRTYLEWILDLPWFVKDDENEAGDTDTREPSNVEEAFFDVRAVEAQLDRDHHGLGKVKRRILEYIAVRSLTRSLKGPILCLVGPPGVGKTSLGRSIATALGRRFQRLSLGGVHDEAEIRGHRRTYIGALPGNILQCMKKAGTPDPLFLLDEVDKLGSSIRGGDPSAAMLEVLDPEQNSTFTDHYLNLPYDLSRVFFLATANQTDTIPEPLLDRMEVINLPGYTIEEKVFIAEQYLIPKQLAANGLSPEHVIVTPRAVQSIATGYTREAGVRQIERELAAVCRHVAMQVASHSSPAVQVEGEREGEEEEGMQEGGGGGEMGEGEQGREEGLEEGIEGVLTREPFEQVVVTEDVLEEILGPVRYESEGATRVSVPGVVTGLAWKTTGGELLFIECSLVQGGRGTLTITGKLGEVMKESAAIAMSWLKSKLPSPPPTPPPSTSSRTPSPRSEIENWVGPVLLPLTPTTDVHLHVPAGAIPKDGPSAGVAMAVALASLVTGRKVKPTIAMTGEMTLRGLVLPVGGIKEKLLAAHRGGIRHVCLPLRNAKDLEDLPSSVRQDLTFTLAGNITDVLAVAFEPPSLPASLPSSFPMEGGRPTPSSLPSPAAMTGTMPVAAREHDRNRAVDKEGNRAEEGDGLFPSQADLYHPFFSSGDPKDGAQSSYEEGIEAVQEEGREGRGDERLDLSGPVLRSLL</sequence>
<reference evidence="15 16" key="1">
    <citation type="submission" date="2019-01" db="EMBL/GenBank/DDBJ databases">
        <title>Nuclear Genome Assembly of the Microalgal Biofuel strain Nannochloropsis salina CCMP1776.</title>
        <authorList>
            <person name="Hovde B."/>
        </authorList>
    </citation>
    <scope>NUCLEOTIDE SEQUENCE [LARGE SCALE GENOMIC DNA]</scope>
    <source>
        <strain evidence="15 16">CCMP1776</strain>
    </source>
</reference>
<dbReference type="InterPro" id="IPR015947">
    <property type="entry name" value="PUA-like_sf"/>
</dbReference>
<keyword evidence="3 9" id="KW-0645">Protease</keyword>
<feature type="active site" evidence="9">
    <location>
        <position position="822"/>
    </location>
</feature>
<dbReference type="Pfam" id="PF02190">
    <property type="entry name" value="LON_substr_bdg"/>
    <property type="match status" value="2"/>
</dbReference>
<dbReference type="GO" id="GO:0009536">
    <property type="term" value="C:plastid"/>
    <property type="evidence" value="ECO:0007669"/>
    <property type="project" value="UniProtKB-SubCell"/>
</dbReference>
<dbReference type="FunFam" id="1.20.5.5270:FF:000002">
    <property type="entry name" value="Lon protease homolog"/>
    <property type="match status" value="1"/>
</dbReference>
<dbReference type="GO" id="GO:0030163">
    <property type="term" value="P:protein catabolic process"/>
    <property type="evidence" value="ECO:0007669"/>
    <property type="project" value="InterPro"/>
</dbReference>
<dbReference type="GO" id="GO:0004176">
    <property type="term" value="F:ATP-dependent peptidase activity"/>
    <property type="evidence" value="ECO:0007669"/>
    <property type="project" value="UniProtKB-UniRule"/>
</dbReference>
<gene>
    <name evidence="15" type="ORF">NSK_006794</name>
</gene>
<feature type="compositionally biased region" description="Basic and acidic residues" evidence="12">
    <location>
        <begin position="1009"/>
        <end position="1021"/>
    </location>
</feature>
<dbReference type="SUPFAM" id="SSF88697">
    <property type="entry name" value="PUA domain-like"/>
    <property type="match status" value="1"/>
</dbReference>
<dbReference type="GO" id="GO:0016887">
    <property type="term" value="F:ATP hydrolysis activity"/>
    <property type="evidence" value="ECO:0007669"/>
    <property type="project" value="InterPro"/>
</dbReference>
<evidence type="ECO:0000256" key="5">
    <source>
        <dbReference type="ARBA" id="ARBA00022801"/>
    </source>
</evidence>
<dbReference type="GO" id="GO:0004252">
    <property type="term" value="F:serine-type endopeptidase activity"/>
    <property type="evidence" value="ECO:0007669"/>
    <property type="project" value="UniProtKB-UniRule"/>
</dbReference>
<dbReference type="SUPFAM" id="SSF52540">
    <property type="entry name" value="P-loop containing nucleoside triphosphate hydrolases"/>
    <property type="match status" value="1"/>
</dbReference>
<evidence type="ECO:0000256" key="8">
    <source>
        <dbReference type="ARBA" id="ARBA00023016"/>
    </source>
</evidence>
<evidence type="ECO:0000259" key="14">
    <source>
        <dbReference type="PROSITE" id="PS51787"/>
    </source>
</evidence>
<feature type="region of interest" description="Disordered" evidence="12">
    <location>
        <begin position="632"/>
        <end position="670"/>
    </location>
</feature>
<proteinExistence type="inferred from homology"/>
<evidence type="ECO:0000313" key="15">
    <source>
        <dbReference type="EMBL" id="TFJ81542.1"/>
    </source>
</evidence>
<dbReference type="InterPro" id="IPR003959">
    <property type="entry name" value="ATPase_AAA_core"/>
</dbReference>
<dbReference type="InterPro" id="IPR003593">
    <property type="entry name" value="AAA+_ATPase"/>
</dbReference>
<dbReference type="EC" id="3.4.21.-" evidence="11"/>
<protein>
    <recommendedName>
        <fullName evidence="11">Lon protease homolog</fullName>
        <ecNumber evidence="11">3.4.21.-</ecNumber>
    </recommendedName>
</protein>
<dbReference type="SMART" id="SM00382">
    <property type="entry name" value="AAA"/>
    <property type="match status" value="1"/>
</dbReference>
<dbReference type="CDD" id="cd19500">
    <property type="entry name" value="RecA-like_Lon"/>
    <property type="match status" value="1"/>
</dbReference>
<dbReference type="Gene3D" id="3.40.50.300">
    <property type="entry name" value="P-loop containing nucleotide triphosphate hydrolases"/>
    <property type="match status" value="1"/>
</dbReference>
<evidence type="ECO:0000256" key="10">
    <source>
        <dbReference type="RuleBase" id="RU000591"/>
    </source>
</evidence>
<organism evidence="15 16">
    <name type="scientific">Nannochloropsis salina CCMP1776</name>
    <dbReference type="NCBI Taxonomy" id="1027361"/>
    <lineage>
        <taxon>Eukaryota</taxon>
        <taxon>Sar</taxon>
        <taxon>Stramenopiles</taxon>
        <taxon>Ochrophyta</taxon>
        <taxon>Eustigmatophyceae</taxon>
        <taxon>Eustigmatales</taxon>
        <taxon>Monodopsidaceae</taxon>
        <taxon>Microchloropsis</taxon>
        <taxon>Microchloropsis salina</taxon>
    </lineage>
</organism>
<dbReference type="GO" id="GO:0005524">
    <property type="term" value="F:ATP binding"/>
    <property type="evidence" value="ECO:0007669"/>
    <property type="project" value="UniProtKB-KW"/>
</dbReference>
<dbReference type="GO" id="GO:0006508">
    <property type="term" value="P:proteolysis"/>
    <property type="evidence" value="ECO:0007669"/>
    <property type="project" value="UniProtKB-KW"/>
</dbReference>
<evidence type="ECO:0000256" key="3">
    <source>
        <dbReference type="ARBA" id="ARBA00022670"/>
    </source>
</evidence>
<keyword evidence="7 10" id="KW-0067">ATP-binding</keyword>
<dbReference type="PANTHER" id="PTHR10046">
    <property type="entry name" value="ATP DEPENDENT LON PROTEASE FAMILY MEMBER"/>
    <property type="match status" value="1"/>
</dbReference>
<dbReference type="NCBIfam" id="TIGR00763">
    <property type="entry name" value="lon"/>
    <property type="match status" value="1"/>
</dbReference>
<evidence type="ECO:0000256" key="6">
    <source>
        <dbReference type="ARBA" id="ARBA00022825"/>
    </source>
</evidence>
<dbReference type="InterPro" id="IPR008269">
    <property type="entry name" value="Lon_proteolytic"/>
</dbReference>
<feature type="compositionally biased region" description="Basic and acidic residues" evidence="12">
    <location>
        <begin position="101"/>
        <end position="112"/>
    </location>
</feature>
<feature type="region of interest" description="Disordered" evidence="12">
    <location>
        <begin position="169"/>
        <end position="202"/>
    </location>
</feature>
<accession>A0A4D9CQU2</accession>
<keyword evidence="5 9" id="KW-0378">Hydrolase</keyword>
<feature type="domain" description="Lon N-terminal" evidence="14">
    <location>
        <begin position="26"/>
        <end position="252"/>
    </location>
</feature>
<comment type="similarity">
    <text evidence="9 10">Belongs to the peptidase S16 family.</text>
</comment>
<dbReference type="InterPro" id="IPR004815">
    <property type="entry name" value="Lon_bac/euk-typ"/>
</dbReference>
<dbReference type="PRINTS" id="PR00830">
    <property type="entry name" value="ENDOLAPTASE"/>
</dbReference>
<comment type="caution">
    <text evidence="15">The sequence shown here is derived from an EMBL/GenBank/DDBJ whole genome shotgun (WGS) entry which is preliminary data.</text>
</comment>
<name>A0A4D9CQU2_9STRA</name>
<dbReference type="Gene3D" id="1.10.8.60">
    <property type="match status" value="1"/>
</dbReference>
<dbReference type="Proteomes" id="UP000355283">
    <property type="component" value="Unassembled WGS sequence"/>
</dbReference>
<dbReference type="Pfam" id="PF00004">
    <property type="entry name" value="AAA"/>
    <property type="match status" value="1"/>
</dbReference>
<dbReference type="InterPro" id="IPR054594">
    <property type="entry name" value="Lon_lid"/>
</dbReference>
<feature type="compositionally biased region" description="Pro residues" evidence="12">
    <location>
        <begin position="769"/>
        <end position="778"/>
    </location>
</feature>
<dbReference type="Gene3D" id="2.30.130.40">
    <property type="entry name" value="LON domain-like"/>
    <property type="match status" value="1"/>
</dbReference>
<evidence type="ECO:0000256" key="2">
    <source>
        <dbReference type="ARBA" id="ARBA00022490"/>
    </source>
</evidence>
<dbReference type="Gene3D" id="3.30.230.10">
    <property type="match status" value="1"/>
</dbReference>
<keyword evidence="8" id="KW-0346">Stress response</keyword>
<dbReference type="FunFam" id="3.40.50.300:FF:000382">
    <property type="entry name" value="Lon protease homolog 2, peroxisomal"/>
    <property type="match status" value="1"/>
</dbReference>
<dbReference type="InterPro" id="IPR014721">
    <property type="entry name" value="Ribsml_uS5_D2-typ_fold_subgr"/>
</dbReference>
<dbReference type="InterPro" id="IPR003111">
    <property type="entry name" value="Lon_prtase_N"/>
</dbReference>
<evidence type="ECO:0000313" key="16">
    <source>
        <dbReference type="Proteomes" id="UP000355283"/>
    </source>
</evidence>
<dbReference type="OrthoDB" id="204605at2759"/>
<dbReference type="Pfam" id="PF22667">
    <property type="entry name" value="Lon_lid"/>
    <property type="match status" value="1"/>
</dbReference>
<keyword evidence="6 9" id="KW-0720">Serine protease</keyword>
<dbReference type="SMART" id="SM00464">
    <property type="entry name" value="LON"/>
    <property type="match status" value="1"/>
</dbReference>
<evidence type="ECO:0000256" key="9">
    <source>
        <dbReference type="PROSITE-ProRule" id="PRU01122"/>
    </source>
</evidence>
<dbReference type="Gene3D" id="1.20.58.1480">
    <property type="match status" value="1"/>
</dbReference>
<dbReference type="SUPFAM" id="SSF54211">
    <property type="entry name" value="Ribosomal protein S5 domain 2-like"/>
    <property type="match status" value="1"/>
</dbReference>
<feature type="domain" description="Lon proteolytic" evidence="13">
    <location>
        <begin position="710"/>
        <end position="916"/>
    </location>
</feature>
<keyword evidence="16" id="KW-1185">Reference proteome</keyword>
<dbReference type="Pfam" id="PF05362">
    <property type="entry name" value="Lon_C"/>
    <property type="match status" value="2"/>
</dbReference>